<keyword evidence="2" id="KW-1133">Transmembrane helix</keyword>
<name>A0ABS2SFP6_9PSEU</name>
<feature type="transmembrane region" description="Helical" evidence="2">
    <location>
        <begin position="188"/>
        <end position="209"/>
    </location>
</feature>
<keyword evidence="5" id="KW-1185">Reference proteome</keyword>
<feature type="transmembrane region" description="Helical" evidence="2">
    <location>
        <begin position="215"/>
        <end position="236"/>
    </location>
</feature>
<keyword evidence="3" id="KW-0732">Signal</keyword>
<sequence>MRRIMGGLGSLLLAGALTAATALSAGASGGAVTLSATVDGAPVGSGDLVLDPSRSARISVTVHNGTDAVRHVKTVRLAGAALGLTLFSYDTTVPFDVPGGQSVTRSFALDLGHLGARATGLLPTEVAVLDVDREVVAAVGATGDVRGSLWSVHGVFGIAALGLTALAWAGALRALARRRLPASRWRRGAHFLPAGAGTGLVAVVSLSVLRVAAPAPAVGLPLVLGAAAAGFALGCLTPHPAPEPEPGPPVDPEATVRIARPAPGGAA</sequence>
<feature type="signal peptide" evidence="3">
    <location>
        <begin position="1"/>
        <end position="27"/>
    </location>
</feature>
<feature type="chain" id="PRO_5046193475" description="Integral membrane protein" evidence="3">
    <location>
        <begin position="28"/>
        <end position="267"/>
    </location>
</feature>
<proteinExistence type="predicted"/>
<evidence type="ECO:0000256" key="3">
    <source>
        <dbReference type="SAM" id="SignalP"/>
    </source>
</evidence>
<organism evidence="4 5">
    <name type="scientific">Saccharothrix algeriensis</name>
    <dbReference type="NCBI Taxonomy" id="173560"/>
    <lineage>
        <taxon>Bacteria</taxon>
        <taxon>Bacillati</taxon>
        <taxon>Actinomycetota</taxon>
        <taxon>Actinomycetes</taxon>
        <taxon>Pseudonocardiales</taxon>
        <taxon>Pseudonocardiaceae</taxon>
        <taxon>Saccharothrix</taxon>
    </lineage>
</organism>
<dbReference type="RefSeq" id="WP_307819869.1">
    <property type="nucleotide sequence ID" value="NZ_JAFBCL010000001.1"/>
</dbReference>
<protein>
    <recommendedName>
        <fullName evidence="6">Integral membrane protein</fullName>
    </recommendedName>
</protein>
<keyword evidence="2" id="KW-0812">Transmembrane</keyword>
<evidence type="ECO:0000313" key="4">
    <source>
        <dbReference type="EMBL" id="MBM7814073.1"/>
    </source>
</evidence>
<feature type="transmembrane region" description="Helical" evidence="2">
    <location>
        <begin position="155"/>
        <end position="176"/>
    </location>
</feature>
<evidence type="ECO:0000313" key="5">
    <source>
        <dbReference type="Proteomes" id="UP001195724"/>
    </source>
</evidence>
<gene>
    <name evidence="4" type="ORF">JOE68_004938</name>
</gene>
<reference evidence="4 5" key="1">
    <citation type="submission" date="2021-01" db="EMBL/GenBank/DDBJ databases">
        <title>Sequencing the genomes of 1000 actinobacteria strains.</title>
        <authorList>
            <person name="Klenk H.-P."/>
        </authorList>
    </citation>
    <scope>NUCLEOTIDE SEQUENCE [LARGE SCALE GENOMIC DNA]</scope>
    <source>
        <strain evidence="4 5">DSM 44581</strain>
    </source>
</reference>
<dbReference type="Proteomes" id="UP001195724">
    <property type="component" value="Unassembled WGS sequence"/>
</dbReference>
<dbReference type="EMBL" id="JAFBCL010000001">
    <property type="protein sequence ID" value="MBM7814073.1"/>
    <property type="molecule type" value="Genomic_DNA"/>
</dbReference>
<feature type="compositionally biased region" description="Pro residues" evidence="1">
    <location>
        <begin position="239"/>
        <end position="251"/>
    </location>
</feature>
<evidence type="ECO:0000256" key="1">
    <source>
        <dbReference type="SAM" id="MobiDB-lite"/>
    </source>
</evidence>
<evidence type="ECO:0008006" key="6">
    <source>
        <dbReference type="Google" id="ProtNLM"/>
    </source>
</evidence>
<keyword evidence="2" id="KW-0472">Membrane</keyword>
<comment type="caution">
    <text evidence="4">The sequence shown here is derived from an EMBL/GenBank/DDBJ whole genome shotgun (WGS) entry which is preliminary data.</text>
</comment>
<accession>A0ABS2SFP6</accession>
<evidence type="ECO:0000256" key="2">
    <source>
        <dbReference type="SAM" id="Phobius"/>
    </source>
</evidence>
<feature type="region of interest" description="Disordered" evidence="1">
    <location>
        <begin position="239"/>
        <end position="267"/>
    </location>
</feature>